<keyword evidence="4" id="KW-0804">Transcription</keyword>
<gene>
    <name evidence="6" type="ORF">EH243_10725</name>
</gene>
<dbReference type="EMBL" id="RQXW01000008">
    <property type="protein sequence ID" value="RTE65736.1"/>
    <property type="molecule type" value="Genomic_DNA"/>
</dbReference>
<accession>A0A430KQJ6</accession>
<dbReference type="Pfam" id="PF03466">
    <property type="entry name" value="LysR_substrate"/>
    <property type="match status" value="1"/>
</dbReference>
<dbReference type="InterPro" id="IPR058163">
    <property type="entry name" value="LysR-type_TF_proteobact-type"/>
</dbReference>
<dbReference type="OrthoDB" id="9815676at2"/>
<feature type="domain" description="HTH lysR-type" evidence="5">
    <location>
        <begin position="1"/>
        <end position="58"/>
    </location>
</feature>
<dbReference type="PANTHER" id="PTHR30537">
    <property type="entry name" value="HTH-TYPE TRANSCRIPTIONAL REGULATOR"/>
    <property type="match status" value="1"/>
</dbReference>
<dbReference type="AlphaFoldDB" id="A0A430KQJ6"/>
<proteinExistence type="inferred from homology"/>
<dbReference type="FunFam" id="1.10.10.10:FF:000001">
    <property type="entry name" value="LysR family transcriptional regulator"/>
    <property type="match status" value="1"/>
</dbReference>
<evidence type="ECO:0000256" key="1">
    <source>
        <dbReference type="ARBA" id="ARBA00009437"/>
    </source>
</evidence>
<comment type="caution">
    <text evidence="6">The sequence shown here is derived from an EMBL/GenBank/DDBJ whole genome shotgun (WGS) entry which is preliminary data.</text>
</comment>
<dbReference type="SUPFAM" id="SSF53850">
    <property type="entry name" value="Periplasmic binding protein-like II"/>
    <property type="match status" value="1"/>
</dbReference>
<dbReference type="Gene3D" id="1.10.10.10">
    <property type="entry name" value="Winged helix-like DNA-binding domain superfamily/Winged helix DNA-binding domain"/>
    <property type="match status" value="1"/>
</dbReference>
<dbReference type="InterPro" id="IPR036388">
    <property type="entry name" value="WH-like_DNA-bd_sf"/>
</dbReference>
<reference evidence="6 7" key="1">
    <citation type="submission" date="2018-11" db="EMBL/GenBank/DDBJ databases">
        <title>The draft genome sequence of Amphritea opalescens ANRC-JH13T.</title>
        <authorList>
            <person name="Fang Z."/>
            <person name="Zhang Y."/>
            <person name="Han X."/>
        </authorList>
    </citation>
    <scope>NUCLEOTIDE SEQUENCE [LARGE SCALE GENOMIC DNA]</scope>
    <source>
        <strain evidence="6 7">ANRC-JH13</strain>
    </source>
</reference>
<name>A0A430KQJ6_9GAMM</name>
<evidence type="ECO:0000256" key="4">
    <source>
        <dbReference type="ARBA" id="ARBA00023163"/>
    </source>
</evidence>
<keyword evidence="7" id="KW-1185">Reference proteome</keyword>
<organism evidence="6 7">
    <name type="scientific">Amphritea opalescens</name>
    <dbReference type="NCBI Taxonomy" id="2490544"/>
    <lineage>
        <taxon>Bacteria</taxon>
        <taxon>Pseudomonadati</taxon>
        <taxon>Pseudomonadota</taxon>
        <taxon>Gammaproteobacteria</taxon>
        <taxon>Oceanospirillales</taxon>
        <taxon>Oceanospirillaceae</taxon>
        <taxon>Amphritea</taxon>
    </lineage>
</organism>
<dbReference type="Pfam" id="PF00126">
    <property type="entry name" value="HTH_1"/>
    <property type="match status" value="1"/>
</dbReference>
<dbReference type="CDD" id="cd08422">
    <property type="entry name" value="PBP2_CrgA_like"/>
    <property type="match status" value="1"/>
</dbReference>
<dbReference type="GO" id="GO:0006351">
    <property type="term" value="P:DNA-templated transcription"/>
    <property type="evidence" value="ECO:0007669"/>
    <property type="project" value="TreeGrafter"/>
</dbReference>
<evidence type="ECO:0000259" key="5">
    <source>
        <dbReference type="PROSITE" id="PS50931"/>
    </source>
</evidence>
<sequence>MNYQYLYIFIKVIERGSFLSASQALGVPTSTVSRKVQQLEQDLGYKLMHRSARKLVLTEAGVKFYNRCQPLFVELEFTAKELDDELAEPSGLLRVTAPVSLTNDLMMDWFFLFMEQFPRINLELIVANRNIDLVEEGIDVAFRIGEVRLQNWISRPLLESRFSVCASEDYLARRGSPKHPEDLYQHTLIVARRTQVWNFTGAGGEQVRIEGEARLKVDELSLAARAAENGLGIVNLPEYVVQNSLAAGRLKRLMPSWQPHSREVNMLYPERKYIPGKVRLFIDFILARVAEMPVNQSH</sequence>
<dbReference type="Gene3D" id="3.40.190.290">
    <property type="match status" value="1"/>
</dbReference>
<dbReference type="GO" id="GO:0043565">
    <property type="term" value="F:sequence-specific DNA binding"/>
    <property type="evidence" value="ECO:0007669"/>
    <property type="project" value="TreeGrafter"/>
</dbReference>
<dbReference type="InterPro" id="IPR005119">
    <property type="entry name" value="LysR_subst-bd"/>
</dbReference>
<dbReference type="InterPro" id="IPR036390">
    <property type="entry name" value="WH_DNA-bd_sf"/>
</dbReference>
<evidence type="ECO:0000313" key="7">
    <source>
        <dbReference type="Proteomes" id="UP000283087"/>
    </source>
</evidence>
<dbReference type="InterPro" id="IPR000847">
    <property type="entry name" value="LysR_HTH_N"/>
</dbReference>
<dbReference type="SUPFAM" id="SSF46785">
    <property type="entry name" value="Winged helix' DNA-binding domain"/>
    <property type="match status" value="1"/>
</dbReference>
<dbReference type="PANTHER" id="PTHR30537:SF5">
    <property type="entry name" value="HTH-TYPE TRANSCRIPTIONAL ACTIVATOR TTDR-RELATED"/>
    <property type="match status" value="1"/>
</dbReference>
<keyword evidence="3" id="KW-0238">DNA-binding</keyword>
<evidence type="ECO:0000256" key="3">
    <source>
        <dbReference type="ARBA" id="ARBA00023125"/>
    </source>
</evidence>
<protein>
    <submittedName>
        <fullName evidence="6">LysR family transcriptional regulator</fullName>
    </submittedName>
</protein>
<dbReference type="RefSeq" id="WP_126158659.1">
    <property type="nucleotide sequence ID" value="NZ_RQXW01000008.1"/>
</dbReference>
<evidence type="ECO:0000256" key="2">
    <source>
        <dbReference type="ARBA" id="ARBA00023015"/>
    </source>
</evidence>
<comment type="similarity">
    <text evidence="1">Belongs to the LysR transcriptional regulatory family.</text>
</comment>
<evidence type="ECO:0000313" key="6">
    <source>
        <dbReference type="EMBL" id="RTE65736.1"/>
    </source>
</evidence>
<keyword evidence="2" id="KW-0805">Transcription regulation</keyword>
<dbReference type="Proteomes" id="UP000283087">
    <property type="component" value="Unassembled WGS sequence"/>
</dbReference>
<dbReference type="PROSITE" id="PS50931">
    <property type="entry name" value="HTH_LYSR"/>
    <property type="match status" value="1"/>
</dbReference>
<dbReference type="GO" id="GO:0003700">
    <property type="term" value="F:DNA-binding transcription factor activity"/>
    <property type="evidence" value="ECO:0007669"/>
    <property type="project" value="InterPro"/>
</dbReference>